<dbReference type="InterPro" id="IPR018631">
    <property type="entry name" value="AAA-ATPase-like_dom"/>
</dbReference>
<name>Q2FP60_METHJ</name>
<dbReference type="HOGENOM" id="CLU_021114_0_0_2"/>
<dbReference type="Pfam" id="PF08011">
    <property type="entry name" value="PDDEXK_9"/>
    <property type="match status" value="1"/>
</dbReference>
<proteinExistence type="predicted"/>
<sequence length="519" mass="59720">MMTLKKLPIGIQSFSTIITDGYAYVDKTKYISKLALQGKYYFLSRPRRFGKSLLIDTIDCAFSGKRDLFSGLYLDTAESGWDFSFQYPVLRIDWSVAPVRTPEELERRIHEILDTWALHYECTPVPSTSGGKLDFIVRTIQQKTGMQVVILIDEYDKPILDTLKTPGIAAEMRDMLRDFYGVLKSLDSSLKFVMLTGVSKFVKTGIFSGLNNLNDITLDRSYSAICGYTEYDLDQVFKAYIHEFDKDKVREWYNGYSWTGERVYNPFDILLLFSKGIFRPYWFETGTPGFLIELWKNAPRLPAEFDGMVVGEEILGSFDPEQIRVETLLFQAGYLTIHSWESNPDIGTWYTLGFPNREVRESFNRMILSILGPDTPNISVPAYRTILESGDTEGLRTRIQALFASIPHDWYRKNPISQYEGYYASVFYAWLSSLGFTVIPEDVTNKGRIDLSVQTGLITWIFEFKVFGIDRSGERNPLDHIKNQGYAEKYLAESKQVILVGIVWNPKTRNIEQWEVATE</sequence>
<evidence type="ECO:0000313" key="2">
    <source>
        <dbReference type="EMBL" id="ABD41091.1"/>
    </source>
</evidence>
<feature type="domain" description="AAA-ATPase-like" evidence="1">
    <location>
        <begin position="8"/>
        <end position="207"/>
    </location>
</feature>
<keyword evidence="3" id="KW-1185">Reference proteome</keyword>
<dbReference type="InterPro" id="IPR012547">
    <property type="entry name" value="PDDEXK_9"/>
</dbReference>
<dbReference type="AlphaFoldDB" id="Q2FP60"/>
<dbReference type="KEGG" id="mhu:Mhun_1351"/>
<dbReference type="EnsemblBacteria" id="ABD41091">
    <property type="protein sequence ID" value="ABD41091"/>
    <property type="gene ID" value="Mhun_1351"/>
</dbReference>
<organism evidence="2 3">
    <name type="scientific">Methanospirillum hungatei JF-1 (strain ATCC 27890 / DSM 864 / NBRC 100397 / JF-1)</name>
    <dbReference type="NCBI Taxonomy" id="323259"/>
    <lineage>
        <taxon>Archaea</taxon>
        <taxon>Methanobacteriati</taxon>
        <taxon>Methanobacteriota</taxon>
        <taxon>Stenosarchaea group</taxon>
        <taxon>Methanomicrobia</taxon>
        <taxon>Methanomicrobiales</taxon>
        <taxon>Methanospirillaceae</taxon>
        <taxon>Methanospirillum</taxon>
    </lineage>
</organism>
<dbReference type="EMBL" id="CP000254">
    <property type="protein sequence ID" value="ABD41091.1"/>
    <property type="molecule type" value="Genomic_DNA"/>
</dbReference>
<accession>Q2FP60</accession>
<dbReference type="Proteomes" id="UP000001941">
    <property type="component" value="Chromosome"/>
</dbReference>
<reference evidence="3" key="1">
    <citation type="journal article" date="2016" name="Stand. Genomic Sci.">
        <title>Complete genome sequence of Methanospirillum hungatei type strain JF1.</title>
        <authorList>
            <person name="Gunsalus R.P."/>
            <person name="Cook L.E."/>
            <person name="Crable B."/>
            <person name="Rohlin L."/>
            <person name="McDonald E."/>
            <person name="Mouttaki H."/>
            <person name="Sieber J.R."/>
            <person name="Poweleit N."/>
            <person name="Zhou H."/>
            <person name="Lapidus A.L."/>
            <person name="Daligault H.E."/>
            <person name="Land M."/>
            <person name="Gilna P."/>
            <person name="Ivanova N."/>
            <person name="Kyrpides N."/>
            <person name="Culley D.E."/>
            <person name="McInerney M.J."/>
        </authorList>
    </citation>
    <scope>NUCLEOTIDE SEQUENCE [LARGE SCALE GENOMIC DNA]</scope>
    <source>
        <strain evidence="3">ATCC 27890 / DSM 864 / NBRC 100397 / JF-1</strain>
    </source>
</reference>
<evidence type="ECO:0000313" key="3">
    <source>
        <dbReference type="Proteomes" id="UP000001941"/>
    </source>
</evidence>
<dbReference type="STRING" id="323259.Mhun_1351"/>
<protein>
    <recommendedName>
        <fullName evidence="1">AAA-ATPase-like domain-containing protein</fullName>
    </recommendedName>
</protein>
<dbReference type="PANTHER" id="PTHR34825:SF1">
    <property type="entry name" value="AAA-ATPASE-LIKE DOMAIN-CONTAINING PROTEIN"/>
    <property type="match status" value="1"/>
</dbReference>
<dbReference type="Pfam" id="PF09820">
    <property type="entry name" value="AAA-ATPase_like"/>
    <property type="match status" value="1"/>
</dbReference>
<gene>
    <name evidence="2" type="ordered locus">Mhun_1351</name>
</gene>
<dbReference type="InParanoid" id="Q2FP60"/>
<dbReference type="PANTHER" id="PTHR34825">
    <property type="entry name" value="CONSERVED PROTEIN, WITH A WEAK D-GALACTARATE DEHYDRATASE/ALTRONATE HYDROLASE DOMAIN"/>
    <property type="match status" value="1"/>
</dbReference>
<evidence type="ECO:0000259" key="1">
    <source>
        <dbReference type="Pfam" id="PF09820"/>
    </source>
</evidence>